<dbReference type="EMBL" id="MRTF01000002">
    <property type="protein sequence ID" value="OME94715.1"/>
    <property type="molecule type" value="Genomic_DNA"/>
</dbReference>
<dbReference type="InterPro" id="IPR020846">
    <property type="entry name" value="MFS_dom"/>
</dbReference>
<feature type="transmembrane region" description="Helical" evidence="7">
    <location>
        <begin position="115"/>
        <end position="134"/>
    </location>
</feature>
<dbReference type="SUPFAM" id="SSF103473">
    <property type="entry name" value="MFS general substrate transporter"/>
    <property type="match status" value="2"/>
</dbReference>
<feature type="transmembrane region" description="Helical" evidence="7">
    <location>
        <begin position="206"/>
        <end position="224"/>
    </location>
</feature>
<evidence type="ECO:0000313" key="9">
    <source>
        <dbReference type="EMBL" id="OME94715.1"/>
    </source>
</evidence>
<feature type="transmembrane region" description="Helical" evidence="7">
    <location>
        <begin position="54"/>
        <end position="72"/>
    </location>
</feature>
<gene>
    <name evidence="9" type="ORF">BK123_06250</name>
</gene>
<sequence>MSKQEQVLLQADPKRWMALALLCLANFMVIMDTSIIGVALPAIKEALGYTQESLQWVFNAYVIFFGGLLLLGGRLSDLFGQRRMFMWGFMILTVASLLAGFAWNEESLNIGRALQGFGSALIAPSALTIVMMLFSGNPKELGKALGFWGASAAAGGSAGVFLGGVITEWLSWQWTFLINVPVGIVALLLSPGLLAKGIRRKGSIDIAGSISVTASLVLIVYGIVTAEHNGWGAPITVWTLIAGVILFILFLIIQLIKKEPLVPLRIFKAPNLAAGNIALIMLSGGWIPLWYFLNLYMQQVLKFSAFAGGIGLLPMTILIAIFMIVITGKLIGKFGIKANIVIGLIALGGSMLLFSTNTPVDGSFLINVLPASLLGALGMSLAYIPSMMAAMSGAKPEEAGLASGLANTSYQIGSAISLAIMVAIAASTTASISDSNPVAALNHGFQQAFLWSGIVAFAGAILALMFIRSPKQTDSSNVPKAM</sequence>
<name>A0A1R1B547_PAELA</name>
<dbReference type="Gene3D" id="1.20.1250.20">
    <property type="entry name" value="MFS general substrate transporter like domains"/>
    <property type="match status" value="1"/>
</dbReference>
<evidence type="ECO:0000256" key="2">
    <source>
        <dbReference type="ARBA" id="ARBA00022448"/>
    </source>
</evidence>
<dbReference type="OrthoDB" id="2414439at2"/>
<feature type="domain" description="Major facilitator superfamily (MFS) profile" evidence="8">
    <location>
        <begin position="18"/>
        <end position="471"/>
    </location>
</feature>
<feature type="transmembrane region" description="Helical" evidence="7">
    <location>
        <begin position="172"/>
        <end position="194"/>
    </location>
</feature>
<comment type="caution">
    <text evidence="9">The sequence shown here is derived from an EMBL/GenBank/DDBJ whole genome shotgun (WGS) entry which is preliminary data.</text>
</comment>
<feature type="transmembrane region" description="Helical" evidence="7">
    <location>
        <begin position="146"/>
        <end position="166"/>
    </location>
</feature>
<organism evidence="9 10">
    <name type="scientific">Paenibacillus lautus</name>
    <name type="common">Bacillus lautus</name>
    <dbReference type="NCBI Taxonomy" id="1401"/>
    <lineage>
        <taxon>Bacteria</taxon>
        <taxon>Bacillati</taxon>
        <taxon>Bacillota</taxon>
        <taxon>Bacilli</taxon>
        <taxon>Bacillales</taxon>
        <taxon>Paenibacillaceae</taxon>
        <taxon>Paenibacillus</taxon>
    </lineage>
</organism>
<dbReference type="RefSeq" id="WP_076321536.1">
    <property type="nucleotide sequence ID" value="NZ_MRTF01000002.1"/>
</dbReference>
<dbReference type="PANTHER" id="PTHR42718:SF46">
    <property type="entry name" value="BLR6921 PROTEIN"/>
    <property type="match status" value="1"/>
</dbReference>
<dbReference type="Pfam" id="PF07690">
    <property type="entry name" value="MFS_1"/>
    <property type="match status" value="1"/>
</dbReference>
<proteinExistence type="predicted"/>
<dbReference type="PRINTS" id="PR01036">
    <property type="entry name" value="TCRTETB"/>
</dbReference>
<feature type="transmembrane region" description="Helical" evidence="7">
    <location>
        <begin position="405"/>
        <end position="428"/>
    </location>
</feature>
<evidence type="ECO:0000256" key="4">
    <source>
        <dbReference type="ARBA" id="ARBA00022692"/>
    </source>
</evidence>
<dbReference type="GO" id="GO:0005886">
    <property type="term" value="C:plasma membrane"/>
    <property type="evidence" value="ECO:0007669"/>
    <property type="project" value="UniProtKB-SubCell"/>
</dbReference>
<dbReference type="PROSITE" id="PS50850">
    <property type="entry name" value="MFS"/>
    <property type="match status" value="1"/>
</dbReference>
<evidence type="ECO:0000313" key="10">
    <source>
        <dbReference type="Proteomes" id="UP000187074"/>
    </source>
</evidence>
<feature type="transmembrane region" description="Helical" evidence="7">
    <location>
        <begin position="273"/>
        <end position="293"/>
    </location>
</feature>
<keyword evidence="4 7" id="KW-0812">Transmembrane</keyword>
<dbReference type="CDD" id="cd17321">
    <property type="entry name" value="MFS_MMR_MDR_like"/>
    <property type="match status" value="1"/>
</dbReference>
<feature type="transmembrane region" description="Helical" evidence="7">
    <location>
        <begin position="364"/>
        <end position="384"/>
    </location>
</feature>
<evidence type="ECO:0000256" key="6">
    <source>
        <dbReference type="ARBA" id="ARBA00023136"/>
    </source>
</evidence>
<evidence type="ECO:0000256" key="5">
    <source>
        <dbReference type="ARBA" id="ARBA00022989"/>
    </source>
</evidence>
<feature type="transmembrane region" description="Helical" evidence="7">
    <location>
        <begin position="305"/>
        <end position="326"/>
    </location>
</feature>
<feature type="transmembrane region" description="Helical" evidence="7">
    <location>
        <begin position="16"/>
        <end position="42"/>
    </location>
</feature>
<dbReference type="AlphaFoldDB" id="A0A1R1B547"/>
<keyword evidence="3" id="KW-1003">Cell membrane</keyword>
<dbReference type="Proteomes" id="UP000187074">
    <property type="component" value="Unassembled WGS sequence"/>
</dbReference>
<evidence type="ECO:0000256" key="7">
    <source>
        <dbReference type="SAM" id="Phobius"/>
    </source>
</evidence>
<feature type="transmembrane region" description="Helical" evidence="7">
    <location>
        <begin position="338"/>
        <end position="358"/>
    </location>
</feature>
<feature type="transmembrane region" description="Helical" evidence="7">
    <location>
        <begin position="230"/>
        <end position="253"/>
    </location>
</feature>
<comment type="subcellular location">
    <subcellularLocation>
        <location evidence="1">Cell membrane</location>
        <topology evidence="1">Multi-pass membrane protein</topology>
    </subcellularLocation>
</comment>
<reference evidence="9 10" key="1">
    <citation type="submission" date="2016-11" db="EMBL/GenBank/DDBJ databases">
        <title>Paenibacillus species isolates.</title>
        <authorList>
            <person name="Beno S.M."/>
        </authorList>
    </citation>
    <scope>NUCLEOTIDE SEQUENCE [LARGE SCALE GENOMIC DNA]</scope>
    <source>
        <strain evidence="9 10">FSL F4-0100</strain>
    </source>
</reference>
<protein>
    <submittedName>
        <fullName evidence="9">MFS transporter</fullName>
    </submittedName>
</protein>
<dbReference type="InterPro" id="IPR036259">
    <property type="entry name" value="MFS_trans_sf"/>
</dbReference>
<accession>A0A1R1B547</accession>
<dbReference type="PANTHER" id="PTHR42718">
    <property type="entry name" value="MAJOR FACILITATOR SUPERFAMILY MULTIDRUG TRANSPORTER MFSC"/>
    <property type="match status" value="1"/>
</dbReference>
<keyword evidence="6 7" id="KW-0472">Membrane</keyword>
<dbReference type="Gene3D" id="1.20.1720.10">
    <property type="entry name" value="Multidrug resistance protein D"/>
    <property type="match status" value="1"/>
</dbReference>
<dbReference type="InterPro" id="IPR011701">
    <property type="entry name" value="MFS"/>
</dbReference>
<evidence type="ECO:0000256" key="3">
    <source>
        <dbReference type="ARBA" id="ARBA00022475"/>
    </source>
</evidence>
<feature type="transmembrane region" description="Helical" evidence="7">
    <location>
        <begin position="448"/>
        <end position="467"/>
    </location>
</feature>
<evidence type="ECO:0000256" key="1">
    <source>
        <dbReference type="ARBA" id="ARBA00004651"/>
    </source>
</evidence>
<keyword evidence="5 7" id="KW-1133">Transmembrane helix</keyword>
<feature type="transmembrane region" description="Helical" evidence="7">
    <location>
        <begin position="84"/>
        <end position="103"/>
    </location>
</feature>
<evidence type="ECO:0000259" key="8">
    <source>
        <dbReference type="PROSITE" id="PS50850"/>
    </source>
</evidence>
<dbReference type="GO" id="GO:0022857">
    <property type="term" value="F:transmembrane transporter activity"/>
    <property type="evidence" value="ECO:0007669"/>
    <property type="project" value="InterPro"/>
</dbReference>
<keyword evidence="2" id="KW-0813">Transport</keyword>